<dbReference type="RefSeq" id="WP_098192604.1">
    <property type="nucleotide sequence ID" value="NZ_CP023777.1"/>
</dbReference>
<sequence length="203" mass="22883">MLTKHLKLIAFAGFITLGFTFSNCRNNPAKQNDQDHVDHVEDADTLNTSAVYQDCSFDTSSYQPTTVKLLTYDEGWKIHWDQDDKVATVAINATDTLQLHIGGCDHYQYRASYITSPDKFVDTTFLLTKAKWVAENFFDNGLEAAFGNAIAQGEYDLSQSTPGQWLHYDLKANDSWEENVVCEGIDFNLINNQTTITLSGYLN</sequence>
<protein>
    <submittedName>
        <fullName evidence="1">Uncharacterized protein</fullName>
    </submittedName>
</protein>
<dbReference type="OrthoDB" id="892749at2"/>
<dbReference type="KEGG" id="cbae:COR50_02990"/>
<proteinExistence type="predicted"/>
<organism evidence="1 2">
    <name type="scientific">Chitinophaga caeni</name>
    <dbReference type="NCBI Taxonomy" id="2029983"/>
    <lineage>
        <taxon>Bacteria</taxon>
        <taxon>Pseudomonadati</taxon>
        <taxon>Bacteroidota</taxon>
        <taxon>Chitinophagia</taxon>
        <taxon>Chitinophagales</taxon>
        <taxon>Chitinophagaceae</taxon>
        <taxon>Chitinophaga</taxon>
    </lineage>
</organism>
<evidence type="ECO:0000313" key="2">
    <source>
        <dbReference type="Proteomes" id="UP000220133"/>
    </source>
</evidence>
<dbReference type="AlphaFoldDB" id="A0A291QQM4"/>
<name>A0A291QQM4_9BACT</name>
<gene>
    <name evidence="1" type="ORF">COR50_02990</name>
</gene>
<evidence type="ECO:0000313" key="1">
    <source>
        <dbReference type="EMBL" id="ATL46215.1"/>
    </source>
</evidence>
<keyword evidence="2" id="KW-1185">Reference proteome</keyword>
<reference evidence="1 2" key="1">
    <citation type="submission" date="2017-10" db="EMBL/GenBank/DDBJ databases">
        <title>Paenichitinophaga pekingensis gen. nov., sp. nov., isolated from activated sludge.</title>
        <authorList>
            <person name="Jin D."/>
            <person name="Kong X."/>
            <person name="Deng Y."/>
            <person name="Bai Z."/>
        </authorList>
    </citation>
    <scope>NUCLEOTIDE SEQUENCE [LARGE SCALE GENOMIC DNA]</scope>
    <source>
        <strain evidence="1 2">13</strain>
    </source>
</reference>
<accession>A0A291QQM4</accession>
<dbReference type="EMBL" id="CP023777">
    <property type="protein sequence ID" value="ATL46215.1"/>
    <property type="molecule type" value="Genomic_DNA"/>
</dbReference>
<dbReference type="Proteomes" id="UP000220133">
    <property type="component" value="Chromosome"/>
</dbReference>